<sequence>MPQMNPMNWLILFLYFSSILIGCVVKLHFSKLSAQESLTEVKDVAGVKNFSVTV</sequence>
<keyword evidence="7 12" id="KW-0375">Hydrogen ion transport</keyword>
<evidence type="ECO:0000256" key="10">
    <source>
        <dbReference type="ARBA" id="ARBA00023128"/>
    </source>
</evidence>
<evidence type="ECO:0000256" key="13">
    <source>
        <dbReference type="SAM" id="Phobius"/>
    </source>
</evidence>
<comment type="subcellular location">
    <subcellularLocation>
        <location evidence="1 12">Mitochondrion membrane</location>
        <topology evidence="1 12">Single-pass membrane protein</topology>
    </subcellularLocation>
</comment>
<evidence type="ECO:0000256" key="7">
    <source>
        <dbReference type="ARBA" id="ARBA00022781"/>
    </source>
</evidence>
<keyword evidence="10 12" id="KW-0496">Mitochondrion</keyword>
<dbReference type="KEGG" id="eaf:54124862"/>
<evidence type="ECO:0000256" key="11">
    <source>
        <dbReference type="ARBA" id="ARBA00023136"/>
    </source>
</evidence>
<evidence type="ECO:0000256" key="6">
    <source>
        <dbReference type="ARBA" id="ARBA00022692"/>
    </source>
</evidence>
<evidence type="ECO:0000256" key="1">
    <source>
        <dbReference type="ARBA" id="ARBA00004304"/>
    </source>
</evidence>
<name>A0A6G7NYS2_EURAF</name>
<dbReference type="InterPro" id="IPR001421">
    <property type="entry name" value="ATP8_metazoa"/>
</dbReference>
<dbReference type="GO" id="GO:0031966">
    <property type="term" value="C:mitochondrial membrane"/>
    <property type="evidence" value="ECO:0007669"/>
    <property type="project" value="UniProtKB-SubCell"/>
</dbReference>
<dbReference type="GeneID" id="54124862"/>
<evidence type="ECO:0000313" key="14">
    <source>
        <dbReference type="EMBL" id="QIJ60014.1"/>
    </source>
</evidence>
<evidence type="ECO:0000256" key="2">
    <source>
        <dbReference type="ARBA" id="ARBA00008892"/>
    </source>
</evidence>
<keyword evidence="8 13" id="KW-1133">Transmembrane helix</keyword>
<keyword evidence="9 12" id="KW-0406">Ion transport</keyword>
<dbReference type="GO" id="GO:0015986">
    <property type="term" value="P:proton motive force-driven ATP synthesis"/>
    <property type="evidence" value="ECO:0007669"/>
    <property type="project" value="InterPro"/>
</dbReference>
<dbReference type="EMBL" id="MN043905">
    <property type="protein sequence ID" value="QIJ60014.1"/>
    <property type="molecule type" value="Genomic_DNA"/>
</dbReference>
<dbReference type="AlphaFoldDB" id="A0A6G7NYS2"/>
<protein>
    <recommendedName>
        <fullName evidence="12">ATP synthase complex subunit 8</fullName>
    </recommendedName>
</protein>
<comment type="similarity">
    <text evidence="2 12">Belongs to the ATPase protein 8 family.</text>
</comment>
<accession>A0A6G7NYS2</accession>
<keyword evidence="5 12" id="KW-0138">CF(0)</keyword>
<evidence type="ECO:0000256" key="12">
    <source>
        <dbReference type="RuleBase" id="RU003661"/>
    </source>
</evidence>
<evidence type="ECO:0000256" key="4">
    <source>
        <dbReference type="ARBA" id="ARBA00022448"/>
    </source>
</evidence>
<dbReference type="RefSeq" id="YP_009743050.1">
    <property type="nucleotide sequence ID" value="NC_046694.1"/>
</dbReference>
<evidence type="ECO:0000256" key="5">
    <source>
        <dbReference type="ARBA" id="ARBA00022547"/>
    </source>
</evidence>
<dbReference type="GO" id="GO:0015078">
    <property type="term" value="F:proton transmembrane transporter activity"/>
    <property type="evidence" value="ECO:0007669"/>
    <property type="project" value="InterPro"/>
</dbReference>
<keyword evidence="6 12" id="KW-0812">Transmembrane</keyword>
<dbReference type="Pfam" id="PF00895">
    <property type="entry name" value="ATP-synt_8"/>
    <property type="match status" value="1"/>
</dbReference>
<geneLocation type="mitochondrion" evidence="14"/>
<comment type="subunit">
    <text evidence="3">F-type ATPases have 2 components, CF(1) - the catalytic core - and CF(0) - the membrane proton channel.</text>
</comment>
<dbReference type="GO" id="GO:0045259">
    <property type="term" value="C:proton-transporting ATP synthase complex"/>
    <property type="evidence" value="ECO:0007669"/>
    <property type="project" value="UniProtKB-KW"/>
</dbReference>
<proteinExistence type="inferred from homology"/>
<evidence type="ECO:0000256" key="9">
    <source>
        <dbReference type="ARBA" id="ARBA00023065"/>
    </source>
</evidence>
<reference evidence="14" key="1">
    <citation type="journal article" date="2019" name="Mitochondrial DNA Part B Resour">
        <title>Complete mitochondrial genome of the calanoid copepod Eurytemora affinis (Calanoida, Temoridae).</title>
        <authorList>
            <person name="Choi B.-S."/>
            <person name="Han J."/>
            <person name="Hwang D.-S."/>
            <person name="Souissi S."/>
            <person name="Hagiwara A."/>
            <person name="Lee J.-S."/>
        </authorList>
    </citation>
    <scope>NUCLEOTIDE SEQUENCE</scope>
</reference>
<evidence type="ECO:0000256" key="3">
    <source>
        <dbReference type="ARBA" id="ARBA00011291"/>
    </source>
</evidence>
<gene>
    <name evidence="14" type="primary">ATP8</name>
</gene>
<evidence type="ECO:0000256" key="8">
    <source>
        <dbReference type="ARBA" id="ARBA00022989"/>
    </source>
</evidence>
<organism evidence="14">
    <name type="scientific">Eurytemora affinis</name>
    <name type="common">Copepod</name>
    <name type="synonym">Temora affinis</name>
    <dbReference type="NCBI Taxonomy" id="88015"/>
    <lineage>
        <taxon>Eukaryota</taxon>
        <taxon>Metazoa</taxon>
        <taxon>Ecdysozoa</taxon>
        <taxon>Arthropoda</taxon>
        <taxon>Crustacea</taxon>
        <taxon>Multicrustacea</taxon>
        <taxon>Hexanauplia</taxon>
        <taxon>Copepoda</taxon>
        <taxon>Calanoida</taxon>
        <taxon>Temoridae</taxon>
        <taxon>Eurytemora</taxon>
    </lineage>
</organism>
<dbReference type="CTD" id="4509"/>
<keyword evidence="11 13" id="KW-0472">Membrane</keyword>
<feature type="transmembrane region" description="Helical" evidence="13">
    <location>
        <begin position="6"/>
        <end position="25"/>
    </location>
</feature>
<keyword evidence="4 12" id="KW-0813">Transport</keyword>